<evidence type="ECO:0000256" key="2">
    <source>
        <dbReference type="ARBA" id="ARBA00023125"/>
    </source>
</evidence>
<dbReference type="InterPro" id="IPR001647">
    <property type="entry name" value="HTH_TetR"/>
</dbReference>
<geneLocation type="plasmid" evidence="7">
    <name>pcme4a9i</name>
</geneLocation>
<dbReference type="STRING" id="450378.GCA_001661675_02937"/>
<dbReference type="AlphaFoldDB" id="A0A1Z1FFV4"/>
<evidence type="ECO:0000256" key="1">
    <source>
        <dbReference type="ARBA" id="ARBA00023015"/>
    </source>
</evidence>
<evidence type="ECO:0000313" key="7">
    <source>
        <dbReference type="Proteomes" id="UP000195807"/>
    </source>
</evidence>
<gene>
    <name evidence="6" type="ORF">A9D14_14615</name>
</gene>
<dbReference type="PANTHER" id="PTHR30055">
    <property type="entry name" value="HTH-TYPE TRANSCRIPTIONAL REGULATOR RUTR"/>
    <property type="match status" value="1"/>
</dbReference>
<dbReference type="Proteomes" id="UP000195807">
    <property type="component" value="Plasmid pCME4A9I"/>
</dbReference>
<keyword evidence="7" id="KW-1185">Reference proteome</keyword>
<dbReference type="InterPro" id="IPR023772">
    <property type="entry name" value="DNA-bd_HTH_TetR-type_CS"/>
</dbReference>
<dbReference type="PRINTS" id="PR00455">
    <property type="entry name" value="HTHTETR"/>
</dbReference>
<dbReference type="EMBL" id="CP019603">
    <property type="protein sequence ID" value="ARU17616.1"/>
    <property type="molecule type" value="Genomic_DNA"/>
</dbReference>
<dbReference type="PROSITE" id="PS50977">
    <property type="entry name" value="HTH_TETR_2"/>
    <property type="match status" value="1"/>
</dbReference>
<reference evidence="6 7" key="1">
    <citation type="submission" date="2017-01" db="EMBL/GenBank/DDBJ databases">
        <title>Complete genome sequence of esterase-producing bacterium Croceicoccus marinus E4A9.</title>
        <authorList>
            <person name="Wu Y.-H."/>
            <person name="Cheng H."/>
            <person name="Xu L."/>
            <person name="Huo Y.-Y."/>
            <person name="Wang C.-S."/>
            <person name="Xu X.-W."/>
        </authorList>
    </citation>
    <scope>NUCLEOTIDE SEQUENCE [LARGE SCALE GENOMIC DNA]</scope>
    <source>
        <strain evidence="6 7">E4A9</strain>
        <plasmid evidence="7">Plasmid pcme4a9i</plasmid>
    </source>
</reference>
<dbReference type="Pfam" id="PF00440">
    <property type="entry name" value="TetR_N"/>
    <property type="match status" value="1"/>
</dbReference>
<keyword evidence="3" id="KW-0804">Transcription</keyword>
<dbReference type="InterPro" id="IPR050109">
    <property type="entry name" value="HTH-type_TetR-like_transc_reg"/>
</dbReference>
<dbReference type="PROSITE" id="PS01081">
    <property type="entry name" value="HTH_TETR_1"/>
    <property type="match status" value="1"/>
</dbReference>
<dbReference type="SUPFAM" id="SSF46689">
    <property type="entry name" value="Homeodomain-like"/>
    <property type="match status" value="1"/>
</dbReference>
<keyword evidence="6" id="KW-0614">Plasmid</keyword>
<keyword evidence="2 4" id="KW-0238">DNA-binding</keyword>
<name>A0A1Z1FFV4_9SPHN</name>
<organism evidence="6 7">
    <name type="scientific">Croceicoccus marinus</name>
    <dbReference type="NCBI Taxonomy" id="450378"/>
    <lineage>
        <taxon>Bacteria</taxon>
        <taxon>Pseudomonadati</taxon>
        <taxon>Pseudomonadota</taxon>
        <taxon>Alphaproteobacteria</taxon>
        <taxon>Sphingomonadales</taxon>
        <taxon>Erythrobacteraceae</taxon>
        <taxon>Croceicoccus</taxon>
    </lineage>
</organism>
<feature type="DNA-binding region" description="H-T-H motif" evidence="4">
    <location>
        <begin position="43"/>
        <end position="62"/>
    </location>
</feature>
<sequence length="207" mass="23463">MKFQPEFAASAEVGDDFVMSPSVIKILSGALDAIAERGVRRLSMSDIIEASGVSRGTLYRYFSSKDDVLAAVAEFVCIGFENGIREAAEGIDDPIERFRQVMQFYARYTNENSPDRVFEVEPRFHLSFFRSRFARYKLAVHSALEPTFKYIEAKLGKTINAIAFVEILVRLQLSTLLVPADENWLMLWNESADSLEKWLLDTADQTV</sequence>
<evidence type="ECO:0000256" key="3">
    <source>
        <dbReference type="ARBA" id="ARBA00023163"/>
    </source>
</evidence>
<accession>A0A1Z1FFV4</accession>
<feature type="domain" description="HTH tetR-type" evidence="5">
    <location>
        <begin position="20"/>
        <end position="80"/>
    </location>
</feature>
<keyword evidence="1" id="KW-0805">Transcription regulation</keyword>
<dbReference type="PANTHER" id="PTHR30055:SF234">
    <property type="entry name" value="HTH-TYPE TRANSCRIPTIONAL REGULATOR BETI"/>
    <property type="match status" value="1"/>
</dbReference>
<dbReference type="Gene3D" id="1.10.357.10">
    <property type="entry name" value="Tetracycline Repressor, domain 2"/>
    <property type="match status" value="1"/>
</dbReference>
<protein>
    <submittedName>
        <fullName evidence="6">TetR family transcriptional regulator</fullName>
    </submittedName>
</protein>
<proteinExistence type="predicted"/>
<evidence type="ECO:0000259" key="5">
    <source>
        <dbReference type="PROSITE" id="PS50977"/>
    </source>
</evidence>
<dbReference type="GO" id="GO:0000976">
    <property type="term" value="F:transcription cis-regulatory region binding"/>
    <property type="evidence" value="ECO:0007669"/>
    <property type="project" value="TreeGrafter"/>
</dbReference>
<dbReference type="RefSeq" id="WP_066849459.1">
    <property type="nucleotide sequence ID" value="NZ_CP019603.1"/>
</dbReference>
<evidence type="ECO:0000313" key="6">
    <source>
        <dbReference type="EMBL" id="ARU17616.1"/>
    </source>
</evidence>
<dbReference type="GO" id="GO:0003700">
    <property type="term" value="F:DNA-binding transcription factor activity"/>
    <property type="evidence" value="ECO:0007669"/>
    <property type="project" value="TreeGrafter"/>
</dbReference>
<dbReference type="InterPro" id="IPR009057">
    <property type="entry name" value="Homeodomain-like_sf"/>
</dbReference>
<dbReference type="KEGG" id="cman:A9D14_14615"/>
<evidence type="ECO:0000256" key="4">
    <source>
        <dbReference type="PROSITE-ProRule" id="PRU00335"/>
    </source>
</evidence>